<accession>A0A1I7RU34</accession>
<keyword evidence="5" id="KW-1185">Reference proteome</keyword>
<feature type="region of interest" description="Disordered" evidence="1">
    <location>
        <begin position="43"/>
        <end position="95"/>
    </location>
</feature>
<evidence type="ECO:0000313" key="3">
    <source>
        <dbReference type="EMBL" id="CAG9113768.1"/>
    </source>
</evidence>
<dbReference type="Proteomes" id="UP000659654">
    <property type="component" value="Unassembled WGS sequence"/>
</dbReference>
<gene>
    <name evidence="2" type="ORF">BXYJ_LOCUS8242</name>
</gene>
<reference evidence="3" key="2">
    <citation type="submission" date="2020-08" db="EMBL/GenBank/DDBJ databases">
        <authorList>
            <person name="Kikuchi T."/>
        </authorList>
    </citation>
    <scope>NUCLEOTIDE SEQUENCE</scope>
    <source>
        <strain evidence="2">Ka4C1</strain>
    </source>
</reference>
<evidence type="ECO:0000256" key="1">
    <source>
        <dbReference type="SAM" id="MobiDB-lite"/>
    </source>
</evidence>
<proteinExistence type="predicted"/>
<dbReference type="WBParaSite" id="BXY_0424100.1">
    <property type="protein sequence ID" value="BXY_0424100.1"/>
    <property type="gene ID" value="BXY_0424100"/>
</dbReference>
<reference evidence="6" key="1">
    <citation type="submission" date="2016-11" db="UniProtKB">
        <authorList>
            <consortium name="WormBaseParasite"/>
        </authorList>
    </citation>
    <scope>IDENTIFICATION</scope>
</reference>
<evidence type="ECO:0000313" key="4">
    <source>
        <dbReference type="Proteomes" id="UP000095284"/>
    </source>
</evidence>
<organism evidence="4 6">
    <name type="scientific">Bursaphelenchus xylophilus</name>
    <name type="common">Pinewood nematode worm</name>
    <name type="synonym">Aphelenchoides xylophilus</name>
    <dbReference type="NCBI Taxonomy" id="6326"/>
    <lineage>
        <taxon>Eukaryota</taxon>
        <taxon>Metazoa</taxon>
        <taxon>Ecdysozoa</taxon>
        <taxon>Nematoda</taxon>
        <taxon>Chromadorea</taxon>
        <taxon>Rhabditida</taxon>
        <taxon>Tylenchina</taxon>
        <taxon>Tylenchomorpha</taxon>
        <taxon>Aphelenchoidea</taxon>
        <taxon>Aphelenchoididae</taxon>
        <taxon>Bursaphelenchus</taxon>
    </lineage>
</organism>
<evidence type="ECO:0000313" key="5">
    <source>
        <dbReference type="Proteomes" id="UP000659654"/>
    </source>
</evidence>
<evidence type="ECO:0000313" key="2">
    <source>
        <dbReference type="EMBL" id="CAD5224834.1"/>
    </source>
</evidence>
<dbReference type="EMBL" id="CAJFDI010000004">
    <property type="protein sequence ID" value="CAD5224834.1"/>
    <property type="molecule type" value="Genomic_DNA"/>
</dbReference>
<sequence>MNAPVSIKVSTKTIRTYYGHFQSDRRTGNRTRFRKFLDSFNLTSNSPTPLDMTMGEENKPNVSSQGNGDRSGGAPRFSPPKHVKMTVPPIPIVPYEGRNEERSFPAFIRELNLATVNLCCSEDSLVIVLPSY</sequence>
<dbReference type="Proteomes" id="UP000095284">
    <property type="component" value="Unplaced"/>
</dbReference>
<dbReference type="Proteomes" id="UP000582659">
    <property type="component" value="Unassembled WGS sequence"/>
</dbReference>
<protein>
    <submittedName>
        <fullName evidence="2">(pine wood nematode) hypothetical protein</fullName>
    </submittedName>
</protein>
<dbReference type="EMBL" id="CAJFCV020000004">
    <property type="protein sequence ID" value="CAG9113768.1"/>
    <property type="molecule type" value="Genomic_DNA"/>
</dbReference>
<dbReference type="AlphaFoldDB" id="A0A1I7RU34"/>
<name>A0A1I7RU34_BURXY</name>
<evidence type="ECO:0000313" key="6">
    <source>
        <dbReference type="WBParaSite" id="BXY_0424100.1"/>
    </source>
</evidence>